<dbReference type="Gene3D" id="3.40.50.2300">
    <property type="match status" value="2"/>
</dbReference>
<feature type="modified residue" description="4-aspartylphosphate" evidence="12">
    <location>
        <position position="702"/>
    </location>
</feature>
<dbReference type="InterPro" id="IPR036097">
    <property type="entry name" value="HisK_dim/P_sf"/>
</dbReference>
<dbReference type="AlphaFoldDB" id="A0A7W7YS71"/>
<feature type="domain" description="Response regulatory" evidence="17">
    <location>
        <begin position="773"/>
        <end position="890"/>
    </location>
</feature>
<dbReference type="Pfam" id="PF02518">
    <property type="entry name" value="HATPase_c"/>
    <property type="match status" value="1"/>
</dbReference>
<dbReference type="PROSITE" id="PS50109">
    <property type="entry name" value="HIS_KIN"/>
    <property type="match status" value="1"/>
</dbReference>
<reference evidence="19 20" key="1">
    <citation type="submission" date="2020-08" db="EMBL/GenBank/DDBJ databases">
        <title>Genomic Encyclopedia of Type Strains, Phase IV (KMG-IV): sequencing the most valuable type-strain genomes for metagenomic binning, comparative biology and taxonomic classification.</title>
        <authorList>
            <person name="Goeker M."/>
        </authorList>
    </citation>
    <scope>NUCLEOTIDE SEQUENCE [LARGE SCALE GENOMIC DNA]</scope>
    <source>
        <strain evidence="19 20">DSM 21319</strain>
    </source>
</reference>
<dbReference type="Gene3D" id="6.10.340.10">
    <property type="match status" value="1"/>
</dbReference>
<feature type="coiled-coil region" evidence="13">
    <location>
        <begin position="240"/>
        <end position="267"/>
    </location>
</feature>
<evidence type="ECO:0000256" key="8">
    <source>
        <dbReference type="ARBA" id="ARBA00022840"/>
    </source>
</evidence>
<dbReference type="Pfam" id="PF00072">
    <property type="entry name" value="Response_reg"/>
    <property type="match status" value="2"/>
</dbReference>
<evidence type="ECO:0000259" key="16">
    <source>
        <dbReference type="PROSITE" id="PS50109"/>
    </source>
</evidence>
<dbReference type="EMBL" id="JACHIK010000002">
    <property type="protein sequence ID" value="MBB5041379.1"/>
    <property type="molecule type" value="Genomic_DNA"/>
</dbReference>
<dbReference type="EC" id="2.7.13.3" evidence="3"/>
<evidence type="ECO:0000259" key="17">
    <source>
        <dbReference type="PROSITE" id="PS50110"/>
    </source>
</evidence>
<comment type="subcellular location">
    <subcellularLocation>
        <location evidence="2">Membrane</location>
    </subcellularLocation>
</comment>
<dbReference type="GO" id="GO:0009927">
    <property type="term" value="F:histidine phosphotransfer kinase activity"/>
    <property type="evidence" value="ECO:0007669"/>
    <property type="project" value="TreeGrafter"/>
</dbReference>
<keyword evidence="15" id="KW-1133">Transmembrane helix</keyword>
<dbReference type="InterPro" id="IPR003594">
    <property type="entry name" value="HATPase_dom"/>
</dbReference>
<keyword evidence="4 12" id="KW-0597">Phosphoprotein</keyword>
<dbReference type="PROSITE" id="PS50110">
    <property type="entry name" value="RESPONSE_REGULATORY"/>
    <property type="match status" value="2"/>
</dbReference>
<keyword evidence="11" id="KW-0131">Cell cycle</keyword>
<feature type="domain" description="HAMP" evidence="18">
    <location>
        <begin position="204"/>
        <end position="256"/>
    </location>
</feature>
<dbReference type="PANTHER" id="PTHR43047:SF72">
    <property type="entry name" value="OSMOSENSING HISTIDINE PROTEIN KINASE SLN1"/>
    <property type="match status" value="1"/>
</dbReference>
<evidence type="ECO:0000313" key="20">
    <source>
        <dbReference type="Proteomes" id="UP000535406"/>
    </source>
</evidence>
<dbReference type="GO" id="GO:0005524">
    <property type="term" value="F:ATP binding"/>
    <property type="evidence" value="ECO:0007669"/>
    <property type="project" value="UniProtKB-KW"/>
</dbReference>
<keyword evidence="8" id="KW-0067">ATP-binding</keyword>
<evidence type="ECO:0000256" key="15">
    <source>
        <dbReference type="SAM" id="Phobius"/>
    </source>
</evidence>
<evidence type="ECO:0000256" key="13">
    <source>
        <dbReference type="SAM" id="Coils"/>
    </source>
</evidence>
<dbReference type="Gene3D" id="1.10.287.130">
    <property type="match status" value="1"/>
</dbReference>
<evidence type="ECO:0000256" key="11">
    <source>
        <dbReference type="ARBA" id="ARBA00023306"/>
    </source>
</evidence>
<comment type="catalytic activity">
    <reaction evidence="1">
        <text>ATP + protein L-histidine = ADP + protein N-phospho-L-histidine.</text>
        <dbReference type="EC" id="2.7.13.3"/>
    </reaction>
</comment>
<dbReference type="InterPro" id="IPR003660">
    <property type="entry name" value="HAMP_dom"/>
</dbReference>
<name>A0A7W7YS71_9HYPH</name>
<dbReference type="CDD" id="cd06225">
    <property type="entry name" value="HAMP"/>
    <property type="match status" value="1"/>
</dbReference>
<feature type="domain" description="Histidine kinase" evidence="16">
    <location>
        <begin position="406"/>
        <end position="628"/>
    </location>
</feature>
<dbReference type="FunFam" id="3.30.565.10:FF:000010">
    <property type="entry name" value="Sensor histidine kinase RcsC"/>
    <property type="match status" value="1"/>
</dbReference>
<dbReference type="PANTHER" id="PTHR43047">
    <property type="entry name" value="TWO-COMPONENT HISTIDINE PROTEIN KINASE"/>
    <property type="match status" value="1"/>
</dbReference>
<feature type="modified residue" description="4-aspartylphosphate" evidence="12">
    <location>
        <position position="823"/>
    </location>
</feature>
<dbReference type="InterPro" id="IPR003661">
    <property type="entry name" value="HisK_dim/P_dom"/>
</dbReference>
<protein>
    <recommendedName>
        <fullName evidence="3">histidine kinase</fullName>
        <ecNumber evidence="3">2.7.13.3</ecNumber>
    </recommendedName>
</protein>
<gene>
    <name evidence="19" type="ORF">HNQ66_000762</name>
</gene>
<dbReference type="PROSITE" id="PS50885">
    <property type="entry name" value="HAMP"/>
    <property type="match status" value="1"/>
</dbReference>
<sequence>MSFLSLRRLPIRVRLILLAAVLLLAIIGSSLFTRSELSEALRSEDEANRIAEIINIAHEVRADFNSLRYWQADLSVSLLTLAETRAGQARTRLGERLDKLALHRPVEAAAIRQEIEQFDTLASQAVEAYTDDQRVIGNTHFAEARRHGISVEEKLAALQADLGTQAAAARANILLQFERAANFASLLSIVAVIVGTALTIVILGSILKPLGEIVTAVRGLTAGDADVVVPPAGADELGRVSEALQLLKEGQQERERLTREAEHQRKTLVDAIESIAEGFTLYGPDERLIITNQRFRDMHPAHGGLVAGKSTFRDVIEAGGRHVVAFDEPFEAWIAARLTSHDHSATRVTPFRDGRWMQISERRTHEGGFTVVYVDITELRRRQEELELARDEAQRATQVKSEFLANMSHELRTPLNAIIGYAQILQEDAEDTGQNDFLPDLRKIESAGNHLLGLINGILDLSKIEAGRMEVYKERFDVPALVGDVAALIRPLAAKNGNAFVVECPDDIGSIETDVTKVKQALLNLLSNACKFTEKGTVTLAVTRQGTHAGRQLALTVTDTGIGMNEEQLGRLFQAFSQADSSTSRKFGGTGLGLAISRSFAQMLGGDLTVESRPGAGSRFTLTLPDPEEAAASTDAAEEGGASAKPDPSDRPAVLVVDDDEASMNIIGSHLKRDGYRVLYASGGEQALEMARKHRPAAITLDILMPQMDGWSVLVALKSDPDLAETPVVIVSISNERALGFTLGAAAMLTKPVDRGELSDFIARLTGGREEGTVLVVEDDAATRLLMQRTVERLGRSVALTENGRQGMDWLAANPPPIAILLDLQMPEMNGFEFLSALREQEKWNRVPVLVVTAKHLSNAERELLGARATQIIGKGGAHVELTQALRDVLFARSPKAAGT</sequence>
<dbReference type="Gene3D" id="3.30.450.20">
    <property type="entry name" value="PAS domain"/>
    <property type="match status" value="1"/>
</dbReference>
<evidence type="ECO:0000256" key="7">
    <source>
        <dbReference type="ARBA" id="ARBA00022777"/>
    </source>
</evidence>
<dbReference type="InterPro" id="IPR004358">
    <property type="entry name" value="Sig_transdc_His_kin-like_C"/>
</dbReference>
<feature type="transmembrane region" description="Helical" evidence="15">
    <location>
        <begin position="183"/>
        <end position="207"/>
    </location>
</feature>
<dbReference type="Pfam" id="PF00512">
    <property type="entry name" value="HisKA"/>
    <property type="match status" value="1"/>
</dbReference>
<evidence type="ECO:0000256" key="9">
    <source>
        <dbReference type="ARBA" id="ARBA00023012"/>
    </source>
</evidence>
<keyword evidence="5" id="KW-0808">Transferase</keyword>
<evidence type="ECO:0000256" key="1">
    <source>
        <dbReference type="ARBA" id="ARBA00000085"/>
    </source>
</evidence>
<evidence type="ECO:0000256" key="2">
    <source>
        <dbReference type="ARBA" id="ARBA00004370"/>
    </source>
</evidence>
<evidence type="ECO:0000259" key="18">
    <source>
        <dbReference type="PROSITE" id="PS50885"/>
    </source>
</evidence>
<evidence type="ECO:0000256" key="6">
    <source>
        <dbReference type="ARBA" id="ARBA00022741"/>
    </source>
</evidence>
<dbReference type="SUPFAM" id="SSF47384">
    <property type="entry name" value="Homodimeric domain of signal transducing histidine kinase"/>
    <property type="match status" value="1"/>
</dbReference>
<keyword evidence="13" id="KW-0175">Coiled coil</keyword>
<dbReference type="RefSeq" id="WP_246434163.1">
    <property type="nucleotide sequence ID" value="NZ_JACHIK010000002.1"/>
</dbReference>
<dbReference type="Gene3D" id="3.30.565.10">
    <property type="entry name" value="Histidine kinase-like ATPase, C-terminal domain"/>
    <property type="match status" value="1"/>
</dbReference>
<dbReference type="InterPro" id="IPR036890">
    <property type="entry name" value="HATPase_C_sf"/>
</dbReference>
<evidence type="ECO:0000313" key="19">
    <source>
        <dbReference type="EMBL" id="MBB5041379.1"/>
    </source>
</evidence>
<dbReference type="SMART" id="SM00388">
    <property type="entry name" value="HisKA"/>
    <property type="match status" value="1"/>
</dbReference>
<dbReference type="Proteomes" id="UP000535406">
    <property type="component" value="Unassembled WGS sequence"/>
</dbReference>
<dbReference type="CDD" id="cd16922">
    <property type="entry name" value="HATPase_EvgS-ArcB-TorS-like"/>
    <property type="match status" value="1"/>
</dbReference>
<dbReference type="GO" id="GO:0003677">
    <property type="term" value="F:DNA binding"/>
    <property type="evidence" value="ECO:0007669"/>
    <property type="project" value="UniProtKB-KW"/>
</dbReference>
<keyword evidence="6" id="KW-0547">Nucleotide-binding</keyword>
<keyword evidence="19" id="KW-0238">DNA-binding</keyword>
<dbReference type="InterPro" id="IPR011006">
    <property type="entry name" value="CheY-like_superfamily"/>
</dbReference>
<evidence type="ECO:0000256" key="10">
    <source>
        <dbReference type="ARBA" id="ARBA00023136"/>
    </source>
</evidence>
<dbReference type="SUPFAM" id="SSF55874">
    <property type="entry name" value="ATPase domain of HSP90 chaperone/DNA topoisomerase II/histidine kinase"/>
    <property type="match status" value="1"/>
</dbReference>
<keyword evidence="7 19" id="KW-0418">Kinase</keyword>
<evidence type="ECO:0000256" key="14">
    <source>
        <dbReference type="SAM" id="MobiDB-lite"/>
    </source>
</evidence>
<dbReference type="SMART" id="SM00448">
    <property type="entry name" value="REC"/>
    <property type="match status" value="2"/>
</dbReference>
<dbReference type="Pfam" id="PF00672">
    <property type="entry name" value="HAMP"/>
    <property type="match status" value="1"/>
</dbReference>
<feature type="transmembrane region" description="Helical" evidence="15">
    <location>
        <begin position="12"/>
        <end position="32"/>
    </location>
</feature>
<dbReference type="InterPro" id="IPR035965">
    <property type="entry name" value="PAS-like_dom_sf"/>
</dbReference>
<feature type="region of interest" description="Disordered" evidence="14">
    <location>
        <begin position="616"/>
        <end position="652"/>
    </location>
</feature>
<dbReference type="SUPFAM" id="SSF52172">
    <property type="entry name" value="CheY-like"/>
    <property type="match status" value="2"/>
</dbReference>
<dbReference type="GO" id="GO:0000155">
    <property type="term" value="F:phosphorelay sensor kinase activity"/>
    <property type="evidence" value="ECO:0007669"/>
    <property type="project" value="InterPro"/>
</dbReference>
<feature type="domain" description="Response regulatory" evidence="17">
    <location>
        <begin position="653"/>
        <end position="766"/>
    </location>
</feature>
<dbReference type="SUPFAM" id="SSF55785">
    <property type="entry name" value="PYP-like sensor domain (PAS domain)"/>
    <property type="match status" value="1"/>
</dbReference>
<proteinExistence type="predicted"/>
<keyword evidence="15" id="KW-0812">Transmembrane</keyword>
<dbReference type="SMART" id="SM00387">
    <property type="entry name" value="HATPase_c"/>
    <property type="match status" value="1"/>
</dbReference>
<dbReference type="PRINTS" id="PR00344">
    <property type="entry name" value="BCTRLSENSOR"/>
</dbReference>
<feature type="compositionally biased region" description="Low complexity" evidence="14">
    <location>
        <begin position="630"/>
        <end position="644"/>
    </location>
</feature>
<dbReference type="GO" id="GO:0005886">
    <property type="term" value="C:plasma membrane"/>
    <property type="evidence" value="ECO:0007669"/>
    <property type="project" value="TreeGrafter"/>
</dbReference>
<dbReference type="InterPro" id="IPR005467">
    <property type="entry name" value="His_kinase_dom"/>
</dbReference>
<dbReference type="Pfam" id="PF12860">
    <property type="entry name" value="PAS_7"/>
    <property type="match status" value="1"/>
</dbReference>
<evidence type="ECO:0000256" key="5">
    <source>
        <dbReference type="ARBA" id="ARBA00022679"/>
    </source>
</evidence>
<keyword evidence="10 15" id="KW-0472">Membrane</keyword>
<evidence type="ECO:0000256" key="4">
    <source>
        <dbReference type="ARBA" id="ARBA00022553"/>
    </source>
</evidence>
<dbReference type="CDD" id="cd00082">
    <property type="entry name" value="HisKA"/>
    <property type="match status" value="1"/>
</dbReference>
<keyword evidence="9" id="KW-0902">Two-component regulatory system</keyword>
<keyword evidence="20" id="KW-1185">Reference proteome</keyword>
<evidence type="ECO:0000256" key="3">
    <source>
        <dbReference type="ARBA" id="ARBA00012438"/>
    </source>
</evidence>
<dbReference type="InterPro" id="IPR001789">
    <property type="entry name" value="Sig_transdc_resp-reg_receiver"/>
</dbReference>
<evidence type="ECO:0000256" key="12">
    <source>
        <dbReference type="PROSITE-ProRule" id="PRU00169"/>
    </source>
</evidence>
<accession>A0A7W7YS71</accession>
<organism evidence="19 20">
    <name type="scientific">Shinella fusca</name>
    <dbReference type="NCBI Taxonomy" id="544480"/>
    <lineage>
        <taxon>Bacteria</taxon>
        <taxon>Pseudomonadati</taxon>
        <taxon>Pseudomonadota</taxon>
        <taxon>Alphaproteobacteria</taxon>
        <taxon>Hyphomicrobiales</taxon>
        <taxon>Rhizobiaceae</taxon>
        <taxon>Shinella</taxon>
    </lineage>
</organism>
<dbReference type="SMART" id="SM00304">
    <property type="entry name" value="HAMP"/>
    <property type="match status" value="1"/>
</dbReference>
<comment type="caution">
    <text evidence="19">The sequence shown here is derived from an EMBL/GenBank/DDBJ whole genome shotgun (WGS) entry which is preliminary data.</text>
</comment>
<dbReference type="FunFam" id="1.10.287.130:FF:000038">
    <property type="entry name" value="Sensory transduction histidine kinase"/>
    <property type="match status" value="1"/>
</dbReference>